<protein>
    <submittedName>
        <fullName evidence="2">Uncharacterized protein</fullName>
    </submittedName>
</protein>
<evidence type="ECO:0000313" key="3">
    <source>
        <dbReference type="Proteomes" id="UP000324222"/>
    </source>
</evidence>
<reference evidence="2 3" key="1">
    <citation type="submission" date="2019-05" db="EMBL/GenBank/DDBJ databases">
        <title>Another draft genome of Portunus trituberculatus and its Hox gene families provides insights of decapod evolution.</title>
        <authorList>
            <person name="Jeong J.-H."/>
            <person name="Song I."/>
            <person name="Kim S."/>
            <person name="Choi T."/>
            <person name="Kim D."/>
            <person name="Ryu S."/>
            <person name="Kim W."/>
        </authorList>
    </citation>
    <scope>NUCLEOTIDE SEQUENCE [LARGE SCALE GENOMIC DNA]</scope>
    <source>
        <tissue evidence="2">Muscle</tissue>
    </source>
</reference>
<keyword evidence="1" id="KW-0472">Membrane</keyword>
<keyword evidence="1" id="KW-0812">Transmembrane</keyword>
<sequence>MEETWAQRRCANADCLGVGRVRHRYANHHNTSTPPRKKRETSLLLHQRPTFGVTSNVHVPETSCQSGRGTWKNNDSLVEVCPESVKPRCDVSASKPNQWRAVKGEVAVEVAAVVVVVVAAAWCLASLQACGDSWLLMGGGRKTQL</sequence>
<feature type="transmembrane region" description="Helical" evidence="1">
    <location>
        <begin position="106"/>
        <end position="127"/>
    </location>
</feature>
<accession>A0A5B7FHK0</accession>
<dbReference type="Proteomes" id="UP000324222">
    <property type="component" value="Unassembled WGS sequence"/>
</dbReference>
<evidence type="ECO:0000313" key="2">
    <source>
        <dbReference type="EMBL" id="MPC44593.1"/>
    </source>
</evidence>
<dbReference type="EMBL" id="VSRR010006355">
    <property type="protein sequence ID" value="MPC44593.1"/>
    <property type="molecule type" value="Genomic_DNA"/>
</dbReference>
<keyword evidence="1" id="KW-1133">Transmembrane helix</keyword>
<keyword evidence="3" id="KW-1185">Reference proteome</keyword>
<gene>
    <name evidence="2" type="ORF">E2C01_038270</name>
</gene>
<organism evidence="2 3">
    <name type="scientific">Portunus trituberculatus</name>
    <name type="common">Swimming crab</name>
    <name type="synonym">Neptunus trituberculatus</name>
    <dbReference type="NCBI Taxonomy" id="210409"/>
    <lineage>
        <taxon>Eukaryota</taxon>
        <taxon>Metazoa</taxon>
        <taxon>Ecdysozoa</taxon>
        <taxon>Arthropoda</taxon>
        <taxon>Crustacea</taxon>
        <taxon>Multicrustacea</taxon>
        <taxon>Malacostraca</taxon>
        <taxon>Eumalacostraca</taxon>
        <taxon>Eucarida</taxon>
        <taxon>Decapoda</taxon>
        <taxon>Pleocyemata</taxon>
        <taxon>Brachyura</taxon>
        <taxon>Eubrachyura</taxon>
        <taxon>Portunoidea</taxon>
        <taxon>Portunidae</taxon>
        <taxon>Portuninae</taxon>
        <taxon>Portunus</taxon>
    </lineage>
</organism>
<comment type="caution">
    <text evidence="2">The sequence shown here is derived from an EMBL/GenBank/DDBJ whole genome shotgun (WGS) entry which is preliminary data.</text>
</comment>
<evidence type="ECO:0000256" key="1">
    <source>
        <dbReference type="SAM" id="Phobius"/>
    </source>
</evidence>
<dbReference type="AlphaFoldDB" id="A0A5B7FHK0"/>
<name>A0A5B7FHK0_PORTR</name>
<proteinExistence type="predicted"/>